<dbReference type="PROSITE" id="PS50853">
    <property type="entry name" value="FN3"/>
    <property type="match status" value="11"/>
</dbReference>
<dbReference type="OrthoDB" id="5395031at2"/>
<dbReference type="RefSeq" id="WP_130607922.1">
    <property type="nucleotide sequence ID" value="NZ_AP019368.1"/>
</dbReference>
<organism evidence="4 5">
    <name type="scientific">Fluviispira sanaruensis</name>
    <dbReference type="NCBI Taxonomy" id="2493639"/>
    <lineage>
        <taxon>Bacteria</taxon>
        <taxon>Pseudomonadati</taxon>
        <taxon>Bdellovibrionota</taxon>
        <taxon>Oligoflexia</taxon>
        <taxon>Silvanigrellales</taxon>
        <taxon>Silvanigrellaceae</taxon>
        <taxon>Fluviispira</taxon>
    </lineage>
</organism>
<feature type="compositionally biased region" description="Low complexity" evidence="2">
    <location>
        <begin position="2145"/>
        <end position="2155"/>
    </location>
</feature>
<gene>
    <name evidence="4" type="ORF">JCM31447_14130</name>
</gene>
<feature type="domain" description="Fibronectin type-III" evidence="3">
    <location>
        <begin position="988"/>
        <end position="1088"/>
    </location>
</feature>
<feature type="domain" description="Fibronectin type-III" evidence="3">
    <location>
        <begin position="1278"/>
        <end position="1374"/>
    </location>
</feature>
<feature type="domain" description="Fibronectin type-III" evidence="3">
    <location>
        <begin position="521"/>
        <end position="618"/>
    </location>
</feature>
<dbReference type="InterPro" id="IPR013783">
    <property type="entry name" value="Ig-like_fold"/>
</dbReference>
<feature type="compositionally biased region" description="Polar residues" evidence="2">
    <location>
        <begin position="2156"/>
        <end position="2173"/>
    </location>
</feature>
<dbReference type="SUPFAM" id="SSF49265">
    <property type="entry name" value="Fibronectin type III"/>
    <property type="match status" value="11"/>
</dbReference>
<keyword evidence="5" id="KW-1185">Reference proteome</keyword>
<dbReference type="InterPro" id="IPR050991">
    <property type="entry name" value="ECM_Regulatory_Proteins"/>
</dbReference>
<proteinExistence type="predicted"/>
<name>A0A4P2VM95_FLUSA</name>
<dbReference type="PANTHER" id="PTHR46708">
    <property type="entry name" value="TENASCIN"/>
    <property type="match status" value="1"/>
</dbReference>
<dbReference type="EMBL" id="AP019368">
    <property type="protein sequence ID" value="BBH52970.1"/>
    <property type="molecule type" value="Genomic_DNA"/>
</dbReference>
<sequence>MRSFINSIKILFFYTFTYLFVLSCNYNPLGGSHSDIQNGDNYFLNTPTSFDITGVLVSNNKIQLAWSASNKVDDYTVSYGTSSGNYAVNASNCSAIKLTVCTIANLTNGQILYIKVFARNRYGKTSSKSEAVATPQPFALNILSTSNASIIKWTDITGGLGNTTYSLQYGINSASLNQSVASITNTYLLTGLLDGNTYYYTVTATNPAGTITSLMSSSLIINPPAAPTFAGAPSVSSSQVTLNWNAAVGAGTIRYTLAKSSKSGGPYNAVPTCTNVNALTCSENASSLLAGNIYYYIVYATNEGGDSPFSSEATALTIPAMPTGLSLLAPNSSSNLLSWSGASGNANVTYNIYRSTVNPVDTTNVANKITSLNSTPITQITTYTDSGPFIENTVYYYALTASNSSGTSSASQQQSITSALLTAATLSAPTVTSSSINLNWTSAAGNANVNYIIYRSLSSSAVNLGSNIYSNSLSVGATKAFIDTSLSENTNYYYTIIANNNRPNSIGIQSAKTAIITSLGSAISLSLQSVSTSSASLNWSMANGNSNVTYRLFRSTTSTVNTTIGNEIYSSSSATSYTDNSVSASTNYYYAVTVTNGQNAIISAPVLQVVTLANTPLAPTASASNRVITLTWPQSPSAGNAAITYNVQRYRFVGDTPIDVGGCLNIADASRTCTDIVPVADGLPYYYIVNAVTSGGSSPSYSAASVVTPIAQFSSFTPTTFITVSPSAQITLTWSGGSGATNYLVYSSTTAGGSAPPAGTATACTSSPCVLSASVGNIFYYSLVGSNTGINSTATRTSNEISVTVNDTPITSVVAQTSQVTIGWSSVLNATNYKIYYSTSSTAGITGKTLGCDAGLSLTCTVPGLTDGTQYYFVIVVTRSVGGTFIGSEFLATPISSFSITSLVSASATSANITWDLALGATSYDIKYGTSSGNYSEGTVSVAASVSQPYLISGLSAGSTYYFMVTAKNNSGAVDAISEVQLVQQVGTPTGLSITSVTKNTSSLKWNILSGNPLTSYKIYRSDINLTPFVANPSTAVCVVSSLTNTNTCTDSNLDENTIYYYVISALNSAGESAVSAPAIQGITSLNTAPSNLFASNVNTNSATLNWNFNQGNGPVTYNLYKSATGANGTWGTAIYTGNNLLASSTGLTENTAYFYKVSAKNSALNATEQFSPVINFTTALQTAPVINSVTNITHNSATINWSLSAGTASVTYNLYRSLTSNPSNWGNPIYTGTSSSYSDSGLSENTNYYYMVSAINNAQGAMGINSNEYQMSTKIQNPPVISVINVTDSTVSLKWSSVLGSNSVTYKLYRSSIPGVVTNGILVATNPTNNVYTDTTVTDSKIYYYVVTATNTQNTVTSTPETQIVTLPKTPNSPTISAKGNAITLNWVSNSTGNASISYSVSRSRSAGSGYVPVSGCTNISNPLTCNDTVSADGADFYYTITATNSNGSSLSASSPTSVIPITAISLISISTTTTQISLAWSGGTGATSFKVYQSLVANQSSPNNSGTVTACIASPCTFPGTANQTVYYTIVGNNTGVNSTAQTLSSEVSGTPLSSANLMVAAGSSQMTVSWDNTIANATNYKIYYSTSSGQALSSGTLGCDALLGNSCVISGLTNGQVYYFALLVTRSVGGNFQSSEVTGTPISSFSIISITPTDSTATVSWGSAAGANSYDVSYGTSSMLYTTTVTVTPGAGSTQSTIISSLNPGTQYFFIVNAKNANGSVLANAEMSIVTKPSAPSNIQVISLSYNSATIQVNNSFTNVGTTYKIYHSTQSGFNTSDNTAVFGCFVYANSANPTTLSCVDNTGIVQNTKYYFKAIAITDAVGGNLSQTSADSSAVSDTTQFDQTSSFVVSVSNVTDKTLTLSWTLSVGSENITYKVFQSESANASVNGASIVCSPAINPTAPGALNTCNVTGLSENKNYYFAIVASNNAPNPASILLTPDATATTSFSTTTNLAITSSNNTGTSITLNWLFNVGNSSVNFTIKQNGSTVNAANISGCSLSNVTASNSQISCVISALTENTNYSFIVQATNSATGGNSTITSNTLSLPTVPVTIPSGLSLSIPSVGNIQAQWNAYSAGNVSVTYLIYASTSSSVAITSSNLFCTVLPNNAVRTACTNNQVQSQSLVVGTVYYYVIVASNISGNSSPSSPSTSFKYDSPQNSATPTITNGPASGSGIVSGSGVSLVGNIGTWTDASNCTYQFYANMNAISGATGSISATNPNVTYVTTSSDICKIISFSVTCSNPISSNIAYNSSPDNSVGINTTAILTDYSNRVGLIGGNALNAAGKNQIKSFINQIITNKIPIPDVFYPLLANQNAGTGTKIFDFYCDLHNGTIASGLPWDTTGGIIPNSAGLTTIANIFNSSASTLIAVARSPTTTANDRGIIGYTGSAANNSFGYGGNFSSIKFENLSSNPSVISYPLAPSRFDYWAVSLNGTSLNMQVNELQHTDTSSSSKNGGLILGSFNNTAGTGLQDYMAMAAAWTSNAFSLLNMETVRRAFQTTLGSTLQNYPKFMYIGNSQTTKANICNIQSDGSLSGCVAGTPTFVTPVGTARYNNFLYVTNNSSSGISVCVINQVTGAMTSPCTSVTTAMPTSSYGVSISKGLNSVYLYVGGVTTVTKCTINTSTGALTSCSATTLTGTQVQGLSYVYLNTPYLYVTNRSGNAINRCGINTSTGNIITPCTSFGGIGLGGPTGIAVFNNYMYIANAGSNTVVKCTVNVSDGSLSNCGIATSSTVNPPSSGSYSSTEGVVIINDTLYIANWGSNTVIKCKISITDGSLSGCASTGSGAAFSGPIGMSY</sequence>
<dbReference type="SMART" id="SM00060">
    <property type="entry name" value="FN3"/>
    <property type="match status" value="20"/>
</dbReference>
<dbReference type="KEGG" id="sbf:JCM31447_14130"/>
<evidence type="ECO:0000256" key="2">
    <source>
        <dbReference type="SAM" id="MobiDB-lite"/>
    </source>
</evidence>
<evidence type="ECO:0000313" key="4">
    <source>
        <dbReference type="EMBL" id="BBH52970.1"/>
    </source>
</evidence>
<feature type="domain" description="Fibronectin type-III" evidence="3">
    <location>
        <begin position="223"/>
        <end position="320"/>
    </location>
</feature>
<dbReference type="InterPro" id="IPR003961">
    <property type="entry name" value="FN3_dom"/>
</dbReference>
<dbReference type="SUPFAM" id="SSF101898">
    <property type="entry name" value="NHL repeat"/>
    <property type="match status" value="1"/>
</dbReference>
<feature type="domain" description="Fibronectin type-III" evidence="3">
    <location>
        <begin position="1644"/>
        <end position="1737"/>
    </location>
</feature>
<evidence type="ECO:0000259" key="3">
    <source>
        <dbReference type="PROSITE" id="PS50853"/>
    </source>
</evidence>
<feature type="region of interest" description="Disordered" evidence="2">
    <location>
        <begin position="2145"/>
        <end position="2173"/>
    </location>
</feature>
<evidence type="ECO:0000256" key="1">
    <source>
        <dbReference type="ARBA" id="ARBA00022737"/>
    </source>
</evidence>
<evidence type="ECO:0000313" key="5">
    <source>
        <dbReference type="Proteomes" id="UP000291236"/>
    </source>
</evidence>
<dbReference type="PANTHER" id="PTHR46708:SF2">
    <property type="entry name" value="FIBRONECTIN TYPE-III DOMAIN-CONTAINING PROTEIN"/>
    <property type="match status" value="1"/>
</dbReference>
<feature type="domain" description="Fibronectin type-III" evidence="3">
    <location>
        <begin position="321"/>
        <end position="421"/>
    </location>
</feature>
<protein>
    <recommendedName>
        <fullName evidence="3">Fibronectin type-III domain-containing protein</fullName>
    </recommendedName>
</protein>
<accession>A0A4P2VM95</accession>
<dbReference type="Pfam" id="PF00041">
    <property type="entry name" value="fn3"/>
    <property type="match status" value="2"/>
</dbReference>
<feature type="domain" description="Fibronectin type-III" evidence="3">
    <location>
        <begin position="1184"/>
        <end position="1277"/>
    </location>
</feature>
<reference evidence="4 5" key="1">
    <citation type="submission" date="2018-12" db="EMBL/GenBank/DDBJ databases">
        <title>Rubrispira sanarue gen. nov., sp., nov., a member of the order Silvanigrellales, isolated from a brackish lake in Hamamatsu Japan.</title>
        <authorList>
            <person name="Maejima Y."/>
            <person name="Iino T."/>
            <person name="Muraguchi Y."/>
            <person name="Fukuda K."/>
            <person name="Nojiri H."/>
            <person name="Ohkuma M."/>
            <person name="Moriuchi R."/>
            <person name="Dohra H."/>
            <person name="Kimbara K."/>
            <person name="Shintani M."/>
        </authorList>
    </citation>
    <scope>NUCLEOTIDE SEQUENCE [LARGE SCALE GENOMIC DNA]</scope>
    <source>
        <strain evidence="4 5">RF1110005</strain>
    </source>
</reference>
<feature type="domain" description="Fibronectin type-III" evidence="3">
    <location>
        <begin position="46"/>
        <end position="137"/>
    </location>
</feature>
<dbReference type="PROSITE" id="PS51257">
    <property type="entry name" value="PROKAR_LIPOPROTEIN"/>
    <property type="match status" value="1"/>
</dbReference>
<feature type="domain" description="Fibronectin type-III" evidence="3">
    <location>
        <begin position="894"/>
        <end position="986"/>
    </location>
</feature>
<dbReference type="Proteomes" id="UP000291236">
    <property type="component" value="Chromosome"/>
</dbReference>
<feature type="domain" description="Fibronectin type-III" evidence="3">
    <location>
        <begin position="1847"/>
        <end position="1945"/>
    </location>
</feature>
<dbReference type="InterPro" id="IPR036116">
    <property type="entry name" value="FN3_sf"/>
</dbReference>
<feature type="domain" description="Fibronectin type-III" evidence="3">
    <location>
        <begin position="1089"/>
        <end position="1182"/>
    </location>
</feature>
<dbReference type="CDD" id="cd00063">
    <property type="entry name" value="FN3"/>
    <property type="match status" value="5"/>
</dbReference>
<dbReference type="Gene3D" id="2.60.40.10">
    <property type="entry name" value="Immunoglobulins"/>
    <property type="match status" value="20"/>
</dbReference>
<keyword evidence="1" id="KW-0677">Repeat</keyword>